<dbReference type="Proteomes" id="UP001249851">
    <property type="component" value="Unassembled WGS sequence"/>
</dbReference>
<keyword evidence="3" id="KW-0832">Ubl conjugation</keyword>
<evidence type="ECO:0000256" key="2">
    <source>
        <dbReference type="ARBA" id="ARBA00022553"/>
    </source>
</evidence>
<reference evidence="5" key="1">
    <citation type="journal article" date="2023" name="G3 (Bethesda)">
        <title>Whole genome assembly and annotation of the endangered Caribbean coral Acropora cervicornis.</title>
        <authorList>
            <person name="Selwyn J.D."/>
            <person name="Vollmer S.V."/>
        </authorList>
    </citation>
    <scope>NUCLEOTIDE SEQUENCE</scope>
    <source>
        <strain evidence="5">K2</strain>
    </source>
</reference>
<evidence type="ECO:0000313" key="6">
    <source>
        <dbReference type="Proteomes" id="UP001249851"/>
    </source>
</evidence>
<dbReference type="InterPro" id="IPR052787">
    <property type="entry name" value="MAVS"/>
</dbReference>
<dbReference type="PANTHER" id="PTHR21446:SF12">
    <property type="entry name" value="POTASSIUM CHANNEL TETRAMERIZATION DOMAIN CONTAINING 1"/>
    <property type="match status" value="1"/>
</dbReference>
<accession>A0AAD9QBR8</accession>
<evidence type="ECO:0000256" key="3">
    <source>
        <dbReference type="ARBA" id="ARBA00022843"/>
    </source>
</evidence>
<organism evidence="5 6">
    <name type="scientific">Acropora cervicornis</name>
    <name type="common">Staghorn coral</name>
    <dbReference type="NCBI Taxonomy" id="6130"/>
    <lineage>
        <taxon>Eukaryota</taxon>
        <taxon>Metazoa</taxon>
        <taxon>Cnidaria</taxon>
        <taxon>Anthozoa</taxon>
        <taxon>Hexacorallia</taxon>
        <taxon>Scleractinia</taxon>
        <taxon>Astrocoeniina</taxon>
        <taxon>Acroporidae</taxon>
        <taxon>Acropora</taxon>
    </lineage>
</organism>
<keyword evidence="1" id="KW-1017">Isopeptide bond</keyword>
<sequence length="412" mass="46524">MSKDELNSCLKCFYTSARKQDGSYYKATSLKSIRSALDRHLRLPPHNKQFSIVSDSAFSEANRVLCGFVKELKISGKIEGVVHRKVIRKEQLELLFNRGQLGPANSQDPAQLLRTAWFYIGLYFGRRGLGDQRDLKSSMLVLRKSPDGAEYFELNRQTSASSLQHGNAKDESDTGAMFSVANSPRCPVMTLKNYLSRLNRNCDSLFQRPKDSKKQNFKTEDPFWYWPHPMGKFSLDKLMTEMSRNAGIKPSITKQCLRATSVAILSSTSRLKEDAIEAEQCSKATDLWKSHQIKFHKSNLLARFVAKEVVNPVPFPRPGPKFVGTMIEIEQLAPKENAQTSAIVLEVRQIPIIAQEESKKIDDKHEMKYVNQVPTLPGILVNAQIGEPSKSKLIPLAPRSETKSVQFKMDAN</sequence>
<keyword evidence="6" id="KW-1185">Reference proteome</keyword>
<evidence type="ECO:0000313" key="5">
    <source>
        <dbReference type="EMBL" id="KAK2558416.1"/>
    </source>
</evidence>
<dbReference type="PANTHER" id="PTHR21446">
    <property type="entry name" value="DUF3504 DOMAIN-CONTAINING PROTEIN"/>
    <property type="match status" value="1"/>
</dbReference>
<comment type="caution">
    <text evidence="5">The sequence shown here is derived from an EMBL/GenBank/DDBJ whole genome shotgun (WGS) entry which is preliminary data.</text>
</comment>
<evidence type="ECO:0000256" key="1">
    <source>
        <dbReference type="ARBA" id="ARBA00022499"/>
    </source>
</evidence>
<keyword evidence="2" id="KW-0597">Phosphoprotein</keyword>
<dbReference type="AlphaFoldDB" id="A0AAD9QBR8"/>
<dbReference type="Pfam" id="PF12012">
    <property type="entry name" value="DUF3504"/>
    <property type="match status" value="1"/>
</dbReference>
<evidence type="ECO:0000259" key="4">
    <source>
        <dbReference type="Pfam" id="PF12012"/>
    </source>
</evidence>
<dbReference type="InterPro" id="IPR021893">
    <property type="entry name" value="ZMYM2-like_C"/>
</dbReference>
<gene>
    <name evidence="5" type="ORF">P5673_019122</name>
</gene>
<dbReference type="EMBL" id="JARQWQ010000044">
    <property type="protein sequence ID" value="KAK2558416.1"/>
    <property type="molecule type" value="Genomic_DNA"/>
</dbReference>
<feature type="domain" description="ZMYM2-like/QRICH1 C-terminal" evidence="4">
    <location>
        <begin position="94"/>
        <end position="241"/>
    </location>
</feature>
<protein>
    <recommendedName>
        <fullName evidence="4">ZMYM2-like/QRICH1 C-terminal domain-containing protein</fullName>
    </recommendedName>
</protein>
<proteinExistence type="predicted"/>
<reference evidence="5" key="2">
    <citation type="journal article" date="2023" name="Science">
        <title>Genomic signatures of disease resistance in endangered staghorn corals.</title>
        <authorList>
            <person name="Vollmer S.V."/>
            <person name="Selwyn J.D."/>
            <person name="Despard B.A."/>
            <person name="Roesel C.L."/>
        </authorList>
    </citation>
    <scope>NUCLEOTIDE SEQUENCE</scope>
    <source>
        <strain evidence="5">K2</strain>
    </source>
</reference>
<name>A0AAD9QBR8_ACRCE</name>